<protein>
    <submittedName>
        <fullName evidence="2">Uncharacterized protein</fullName>
    </submittedName>
</protein>
<dbReference type="RefSeq" id="WP_121152210.1">
    <property type="nucleotide sequence ID" value="NZ_CP032829.1"/>
</dbReference>
<gene>
    <name evidence="2" type="ORF">D3Y57_05845</name>
</gene>
<reference evidence="2 3" key="1">
    <citation type="submission" date="2018-09" db="EMBL/GenBank/DDBJ databases">
        <title>Sphingomonas peninsula sp. nov., isolated from fildes peninsula, Antarctic soil.</title>
        <authorList>
            <person name="Yingchao G."/>
        </authorList>
    </citation>
    <scope>NUCLEOTIDE SEQUENCE [LARGE SCALE GENOMIC DNA]</scope>
    <source>
        <strain evidence="2 3">YZ-8</strain>
    </source>
</reference>
<feature type="region of interest" description="Disordered" evidence="1">
    <location>
        <begin position="1"/>
        <end position="39"/>
    </location>
</feature>
<feature type="compositionally biased region" description="Polar residues" evidence="1">
    <location>
        <begin position="1"/>
        <end position="16"/>
    </location>
</feature>
<evidence type="ECO:0000313" key="3">
    <source>
        <dbReference type="Proteomes" id="UP000276254"/>
    </source>
</evidence>
<dbReference type="Proteomes" id="UP000276254">
    <property type="component" value="Chromosome"/>
</dbReference>
<proteinExistence type="predicted"/>
<evidence type="ECO:0000256" key="1">
    <source>
        <dbReference type="SAM" id="MobiDB-lite"/>
    </source>
</evidence>
<name>A0A494TKD8_SPHPE</name>
<dbReference type="AlphaFoldDB" id="A0A494TKD8"/>
<keyword evidence="3" id="KW-1185">Reference proteome</keyword>
<accession>A0A494TKD8</accession>
<organism evidence="2 3">
    <name type="scientific">Sphingomonas paeninsulae</name>
    <dbReference type="NCBI Taxonomy" id="2319844"/>
    <lineage>
        <taxon>Bacteria</taxon>
        <taxon>Pseudomonadati</taxon>
        <taxon>Pseudomonadota</taxon>
        <taxon>Alphaproteobacteria</taxon>
        <taxon>Sphingomonadales</taxon>
        <taxon>Sphingomonadaceae</taxon>
        <taxon>Sphingomonas</taxon>
    </lineage>
</organism>
<evidence type="ECO:0000313" key="2">
    <source>
        <dbReference type="EMBL" id="AYJ85585.1"/>
    </source>
</evidence>
<sequence>MTDTQRSNTSTANNARKSGAKRATQAKPVDAARKAFEDGTEAVRQQATAAYEASAAAIDNAPLTALAGAIALGAVTAALIPNSGRELQALGPLGDRVRGALDGAYDAAKTAGAEHLTARGLTAAATSSGVGALLGSIVKAVLAANGAAKDALKPEEPATKENASAA</sequence>
<dbReference type="EMBL" id="CP032829">
    <property type="protein sequence ID" value="AYJ85585.1"/>
    <property type="molecule type" value="Genomic_DNA"/>
</dbReference>
<dbReference type="KEGG" id="spha:D3Y57_05845"/>